<protein>
    <submittedName>
        <fullName evidence="2">Uncharacterized protein</fullName>
    </submittedName>
</protein>
<comment type="caution">
    <text evidence="2">The sequence shown here is derived from an EMBL/GenBank/DDBJ whole genome shotgun (WGS) entry which is preliminary data.</text>
</comment>
<dbReference type="Proteomes" id="UP001054252">
    <property type="component" value="Unassembled WGS sequence"/>
</dbReference>
<name>A0AAV5MKA1_9ROSI</name>
<accession>A0AAV5MKA1</accession>
<feature type="region of interest" description="Disordered" evidence="1">
    <location>
        <begin position="1"/>
        <end position="22"/>
    </location>
</feature>
<evidence type="ECO:0000313" key="3">
    <source>
        <dbReference type="Proteomes" id="UP001054252"/>
    </source>
</evidence>
<evidence type="ECO:0000256" key="1">
    <source>
        <dbReference type="SAM" id="MobiDB-lite"/>
    </source>
</evidence>
<proteinExistence type="predicted"/>
<organism evidence="2 3">
    <name type="scientific">Rubroshorea leprosula</name>
    <dbReference type="NCBI Taxonomy" id="152421"/>
    <lineage>
        <taxon>Eukaryota</taxon>
        <taxon>Viridiplantae</taxon>
        <taxon>Streptophyta</taxon>
        <taxon>Embryophyta</taxon>
        <taxon>Tracheophyta</taxon>
        <taxon>Spermatophyta</taxon>
        <taxon>Magnoliopsida</taxon>
        <taxon>eudicotyledons</taxon>
        <taxon>Gunneridae</taxon>
        <taxon>Pentapetalae</taxon>
        <taxon>rosids</taxon>
        <taxon>malvids</taxon>
        <taxon>Malvales</taxon>
        <taxon>Dipterocarpaceae</taxon>
        <taxon>Rubroshorea</taxon>
    </lineage>
</organism>
<keyword evidence="3" id="KW-1185">Reference proteome</keyword>
<sequence length="44" mass="5130">MRSEMIGNNGRDPSRGAAERWTVGEKKTRESFWWLPPSFFCTIP</sequence>
<dbReference type="EMBL" id="BPVZ01000352">
    <property type="protein sequence ID" value="GKV50255.1"/>
    <property type="molecule type" value="Genomic_DNA"/>
</dbReference>
<evidence type="ECO:0000313" key="2">
    <source>
        <dbReference type="EMBL" id="GKV50255.1"/>
    </source>
</evidence>
<dbReference type="AlphaFoldDB" id="A0AAV5MKA1"/>
<gene>
    <name evidence="2" type="ORF">SLEP1_g56967</name>
</gene>
<reference evidence="2 3" key="1">
    <citation type="journal article" date="2021" name="Commun. Biol.">
        <title>The genome of Shorea leprosula (Dipterocarpaceae) highlights the ecological relevance of drought in aseasonal tropical rainforests.</title>
        <authorList>
            <person name="Ng K.K.S."/>
            <person name="Kobayashi M.J."/>
            <person name="Fawcett J.A."/>
            <person name="Hatakeyama M."/>
            <person name="Paape T."/>
            <person name="Ng C.H."/>
            <person name="Ang C.C."/>
            <person name="Tnah L.H."/>
            <person name="Lee C.T."/>
            <person name="Nishiyama T."/>
            <person name="Sese J."/>
            <person name="O'Brien M.J."/>
            <person name="Copetti D."/>
            <person name="Mohd Noor M.I."/>
            <person name="Ong R.C."/>
            <person name="Putra M."/>
            <person name="Sireger I.Z."/>
            <person name="Indrioko S."/>
            <person name="Kosugi Y."/>
            <person name="Izuno A."/>
            <person name="Isagi Y."/>
            <person name="Lee S.L."/>
            <person name="Shimizu K.K."/>
        </authorList>
    </citation>
    <scope>NUCLEOTIDE SEQUENCE [LARGE SCALE GENOMIC DNA]</scope>
    <source>
        <strain evidence="2">214</strain>
    </source>
</reference>
<feature type="compositionally biased region" description="Basic and acidic residues" evidence="1">
    <location>
        <begin position="12"/>
        <end position="22"/>
    </location>
</feature>